<dbReference type="EMBL" id="BAUU01000076">
    <property type="protein sequence ID" value="GAE32986.1"/>
    <property type="molecule type" value="Genomic_DNA"/>
</dbReference>
<keyword evidence="1" id="KW-0472">Membrane</keyword>
<keyword evidence="1" id="KW-1133">Transmembrane helix</keyword>
<keyword evidence="3" id="KW-1185">Reference proteome</keyword>
<dbReference type="AlphaFoldDB" id="W4QLN1"/>
<evidence type="ECO:0000313" key="2">
    <source>
        <dbReference type="EMBL" id="GAE32986.1"/>
    </source>
</evidence>
<reference evidence="2" key="1">
    <citation type="journal article" date="2014" name="Genome Announc.">
        <title>Draft Genome Sequences of Three Alkaliphilic Bacillus Strains, Bacillus wakoensis JCM 9140T, Bacillus akibai JCM 9157T, and Bacillus hemicellulosilyticus JCM 9152T.</title>
        <authorList>
            <person name="Yuki M."/>
            <person name="Oshima K."/>
            <person name="Suda W."/>
            <person name="Oshida Y."/>
            <person name="Kitamura K."/>
            <person name="Iida T."/>
            <person name="Hattori M."/>
            <person name="Ohkuma M."/>
        </authorList>
    </citation>
    <scope>NUCLEOTIDE SEQUENCE [LARGE SCALE GENOMIC DNA]</scope>
    <source>
        <strain evidence="2">JCM 9152</strain>
    </source>
</reference>
<feature type="transmembrane region" description="Helical" evidence="1">
    <location>
        <begin position="63"/>
        <end position="84"/>
    </location>
</feature>
<comment type="caution">
    <text evidence="2">The sequence shown here is derived from an EMBL/GenBank/DDBJ whole genome shotgun (WGS) entry which is preliminary data.</text>
</comment>
<feature type="transmembrane region" description="Helical" evidence="1">
    <location>
        <begin position="12"/>
        <end position="31"/>
    </location>
</feature>
<dbReference type="OrthoDB" id="2974660at2"/>
<proteinExistence type="predicted"/>
<gene>
    <name evidence="2" type="ORF">JCM9152_4586</name>
</gene>
<dbReference type="RefSeq" id="WP_035347702.1">
    <property type="nucleotide sequence ID" value="NZ_BAUU01000076.1"/>
</dbReference>
<name>W4QLN1_9BACI</name>
<evidence type="ECO:0000313" key="3">
    <source>
        <dbReference type="Proteomes" id="UP000018895"/>
    </source>
</evidence>
<organism evidence="2 3">
    <name type="scientific">Halalkalibacter hemicellulosilyticusJCM 9152</name>
    <dbReference type="NCBI Taxonomy" id="1236971"/>
    <lineage>
        <taxon>Bacteria</taxon>
        <taxon>Bacillati</taxon>
        <taxon>Bacillota</taxon>
        <taxon>Bacilli</taxon>
        <taxon>Bacillales</taxon>
        <taxon>Bacillaceae</taxon>
        <taxon>Halalkalibacter</taxon>
    </lineage>
</organism>
<protein>
    <submittedName>
        <fullName evidence="2">Uncharacterized protein</fullName>
    </submittedName>
</protein>
<dbReference type="Proteomes" id="UP000018895">
    <property type="component" value="Unassembled WGS sequence"/>
</dbReference>
<accession>W4QLN1</accession>
<sequence length="87" mass="9902">MNKVANHVINILLGVITIGFSLFFTWGVMAFGPEGNMIMLALPFVVSLIWSVVYYLQVKFNSVKNFILLLFVELTLFYIILSLIDLN</sequence>
<feature type="transmembrane region" description="Helical" evidence="1">
    <location>
        <begin position="37"/>
        <end position="56"/>
    </location>
</feature>
<evidence type="ECO:0000256" key="1">
    <source>
        <dbReference type="SAM" id="Phobius"/>
    </source>
</evidence>
<keyword evidence="1" id="KW-0812">Transmembrane</keyword>